<accession>A0AAE0GQJ5</accession>
<evidence type="ECO:0000256" key="4">
    <source>
        <dbReference type="ARBA" id="ARBA00023136"/>
    </source>
</evidence>
<comment type="subcellular location">
    <subcellularLocation>
        <location evidence="1">Membrane</location>
        <topology evidence="1">Multi-pass membrane protein</topology>
    </subcellularLocation>
</comment>
<feature type="transmembrane region" description="Helical" evidence="5">
    <location>
        <begin position="126"/>
        <end position="148"/>
    </location>
</feature>
<evidence type="ECO:0000313" key="6">
    <source>
        <dbReference type="EMBL" id="KAK3282203.1"/>
    </source>
</evidence>
<dbReference type="GO" id="GO:0016020">
    <property type="term" value="C:membrane"/>
    <property type="evidence" value="ECO:0007669"/>
    <property type="project" value="UniProtKB-SubCell"/>
</dbReference>
<protein>
    <recommendedName>
        <fullName evidence="8">Protein SYS1 homolog</fullName>
    </recommendedName>
</protein>
<feature type="transmembrane region" description="Helical" evidence="5">
    <location>
        <begin position="73"/>
        <end position="94"/>
    </location>
</feature>
<keyword evidence="2 5" id="KW-0812">Transmembrane</keyword>
<evidence type="ECO:0000256" key="1">
    <source>
        <dbReference type="ARBA" id="ARBA00004141"/>
    </source>
</evidence>
<dbReference type="PANTHER" id="PTHR12952">
    <property type="entry name" value="SYS1"/>
    <property type="match status" value="1"/>
</dbReference>
<dbReference type="InterPro" id="IPR019185">
    <property type="entry name" value="Integral_membrane_SYS1-rel"/>
</dbReference>
<sequence length="161" mass="18953">MGQVTDDDTDVILKKLGILFPSFYALYYVISLLYLLAFGLPFSKFGYFPFYIDLNDFKPELRDEDDDDRELPLATWLAHVTTFLLTTWLIFFIVRSTRKAWDYACTIGFFHFIMCCVVMQGFPLNWVWWVTIVISTFLLSSLGELTLYRCMDLRDIDLENT</sequence>
<name>A0AAE0GQJ5_9CHLO</name>
<dbReference type="EMBL" id="LGRX02003460">
    <property type="protein sequence ID" value="KAK3282203.1"/>
    <property type="molecule type" value="Genomic_DNA"/>
</dbReference>
<reference evidence="6 7" key="1">
    <citation type="journal article" date="2015" name="Genome Biol. Evol.">
        <title>Comparative Genomics of a Bacterivorous Green Alga Reveals Evolutionary Causalities and Consequences of Phago-Mixotrophic Mode of Nutrition.</title>
        <authorList>
            <person name="Burns J.A."/>
            <person name="Paasch A."/>
            <person name="Narechania A."/>
            <person name="Kim E."/>
        </authorList>
    </citation>
    <scope>NUCLEOTIDE SEQUENCE [LARGE SCALE GENOMIC DNA]</scope>
    <source>
        <strain evidence="6 7">PLY_AMNH</strain>
    </source>
</reference>
<keyword evidence="3 5" id="KW-1133">Transmembrane helix</keyword>
<dbReference type="Proteomes" id="UP001190700">
    <property type="component" value="Unassembled WGS sequence"/>
</dbReference>
<comment type="caution">
    <text evidence="6">The sequence shown here is derived from an EMBL/GenBank/DDBJ whole genome shotgun (WGS) entry which is preliminary data.</text>
</comment>
<gene>
    <name evidence="6" type="ORF">CYMTET_10041</name>
</gene>
<evidence type="ECO:0000256" key="3">
    <source>
        <dbReference type="ARBA" id="ARBA00022989"/>
    </source>
</evidence>
<evidence type="ECO:0000313" key="7">
    <source>
        <dbReference type="Proteomes" id="UP001190700"/>
    </source>
</evidence>
<proteinExistence type="predicted"/>
<feature type="transmembrane region" description="Helical" evidence="5">
    <location>
        <begin position="101"/>
        <end position="120"/>
    </location>
</feature>
<evidence type="ECO:0000256" key="5">
    <source>
        <dbReference type="SAM" id="Phobius"/>
    </source>
</evidence>
<dbReference type="Pfam" id="PF09801">
    <property type="entry name" value="SYS1"/>
    <property type="match status" value="1"/>
</dbReference>
<keyword evidence="4 5" id="KW-0472">Membrane</keyword>
<organism evidence="6 7">
    <name type="scientific">Cymbomonas tetramitiformis</name>
    <dbReference type="NCBI Taxonomy" id="36881"/>
    <lineage>
        <taxon>Eukaryota</taxon>
        <taxon>Viridiplantae</taxon>
        <taxon>Chlorophyta</taxon>
        <taxon>Pyramimonadophyceae</taxon>
        <taxon>Pyramimonadales</taxon>
        <taxon>Pyramimonadaceae</taxon>
        <taxon>Cymbomonas</taxon>
    </lineage>
</organism>
<feature type="transmembrane region" description="Helical" evidence="5">
    <location>
        <begin position="23"/>
        <end position="42"/>
    </location>
</feature>
<dbReference type="AlphaFoldDB" id="A0AAE0GQJ5"/>
<evidence type="ECO:0000256" key="2">
    <source>
        <dbReference type="ARBA" id="ARBA00022692"/>
    </source>
</evidence>
<evidence type="ECO:0008006" key="8">
    <source>
        <dbReference type="Google" id="ProtNLM"/>
    </source>
</evidence>
<keyword evidence="7" id="KW-1185">Reference proteome</keyword>